<feature type="compositionally biased region" description="Polar residues" evidence="5">
    <location>
        <begin position="2098"/>
        <end position="2110"/>
    </location>
</feature>
<dbReference type="GO" id="GO:0034967">
    <property type="term" value="C:Set3 complex"/>
    <property type="evidence" value="ECO:0007669"/>
    <property type="project" value="TreeGrafter"/>
</dbReference>
<feature type="compositionally biased region" description="Polar residues" evidence="5">
    <location>
        <begin position="926"/>
        <end position="946"/>
    </location>
</feature>
<feature type="region of interest" description="Disordered" evidence="5">
    <location>
        <begin position="1239"/>
        <end position="1325"/>
    </location>
</feature>
<feature type="compositionally biased region" description="Low complexity" evidence="5">
    <location>
        <begin position="1160"/>
        <end position="1178"/>
    </location>
</feature>
<accession>A0AA85JZJ5</accession>
<dbReference type="SUPFAM" id="SSF82199">
    <property type="entry name" value="SET domain"/>
    <property type="match status" value="1"/>
</dbReference>
<evidence type="ECO:0000256" key="2">
    <source>
        <dbReference type="ARBA" id="ARBA00022771"/>
    </source>
</evidence>
<keyword evidence="4" id="KW-0156">Chromatin regulator</keyword>
<keyword evidence="1" id="KW-0479">Metal-binding</keyword>
<feature type="compositionally biased region" description="Basic and acidic residues" evidence="5">
    <location>
        <begin position="947"/>
        <end position="960"/>
    </location>
</feature>
<feature type="compositionally biased region" description="Polar residues" evidence="5">
    <location>
        <begin position="1598"/>
        <end position="1611"/>
    </location>
</feature>
<feature type="domain" description="SET" evidence="6">
    <location>
        <begin position="616"/>
        <end position="743"/>
    </location>
</feature>
<proteinExistence type="predicted"/>
<dbReference type="InterPro" id="IPR001965">
    <property type="entry name" value="Znf_PHD"/>
</dbReference>
<evidence type="ECO:0000256" key="4">
    <source>
        <dbReference type="ARBA" id="ARBA00022853"/>
    </source>
</evidence>
<keyword evidence="3" id="KW-0862">Zinc</keyword>
<feature type="region of interest" description="Disordered" evidence="5">
    <location>
        <begin position="1524"/>
        <end position="1547"/>
    </location>
</feature>
<feature type="compositionally biased region" description="Polar residues" evidence="5">
    <location>
        <begin position="1525"/>
        <end position="1547"/>
    </location>
</feature>
<dbReference type="SMART" id="SM00249">
    <property type="entry name" value="PHD"/>
    <property type="match status" value="1"/>
</dbReference>
<dbReference type="SUPFAM" id="SSF57903">
    <property type="entry name" value="FYVE/PHD zinc finger"/>
    <property type="match status" value="1"/>
</dbReference>
<feature type="compositionally biased region" description="Basic and acidic residues" evidence="5">
    <location>
        <begin position="1087"/>
        <end position="1113"/>
    </location>
</feature>
<feature type="region of interest" description="Disordered" evidence="5">
    <location>
        <begin position="1125"/>
        <end position="1186"/>
    </location>
</feature>
<reference evidence="8" key="2">
    <citation type="submission" date="2023-11" db="UniProtKB">
        <authorList>
            <consortium name="WormBaseParasite"/>
        </authorList>
    </citation>
    <scope>IDENTIFICATION</scope>
</reference>
<dbReference type="GO" id="GO:0070210">
    <property type="term" value="C:Rpd3L-Expanded complex"/>
    <property type="evidence" value="ECO:0007669"/>
    <property type="project" value="TreeGrafter"/>
</dbReference>
<dbReference type="Pfam" id="PF20826">
    <property type="entry name" value="PHD_5"/>
    <property type="match status" value="1"/>
</dbReference>
<reference evidence="7" key="1">
    <citation type="submission" date="2022-06" db="EMBL/GenBank/DDBJ databases">
        <authorList>
            <person name="Berger JAMES D."/>
            <person name="Berger JAMES D."/>
        </authorList>
    </citation>
    <scope>NUCLEOTIDE SEQUENCE [LARGE SCALE GENOMIC DNA]</scope>
</reference>
<evidence type="ECO:0000313" key="7">
    <source>
        <dbReference type="Proteomes" id="UP000050795"/>
    </source>
</evidence>
<feature type="region of interest" description="Disordered" evidence="5">
    <location>
        <begin position="1591"/>
        <end position="1649"/>
    </location>
</feature>
<feature type="compositionally biased region" description="Basic residues" evidence="5">
    <location>
        <begin position="884"/>
        <end position="895"/>
    </location>
</feature>
<dbReference type="GO" id="GO:0006355">
    <property type="term" value="P:regulation of DNA-templated transcription"/>
    <property type="evidence" value="ECO:0007669"/>
    <property type="project" value="TreeGrafter"/>
</dbReference>
<feature type="region of interest" description="Disordered" evidence="5">
    <location>
        <begin position="2088"/>
        <end position="2110"/>
    </location>
</feature>
<dbReference type="Gene3D" id="2.170.270.10">
    <property type="entry name" value="SET domain"/>
    <property type="match status" value="1"/>
</dbReference>
<feature type="region of interest" description="Disordered" evidence="5">
    <location>
        <begin position="817"/>
        <end position="1113"/>
    </location>
</feature>
<dbReference type="InterPro" id="IPR019786">
    <property type="entry name" value="Zinc_finger_PHD-type_CS"/>
</dbReference>
<dbReference type="CDD" id="cd10529">
    <property type="entry name" value="SET_SETD5-like"/>
    <property type="match status" value="1"/>
</dbReference>
<dbReference type="GO" id="GO:0006325">
    <property type="term" value="P:chromatin organization"/>
    <property type="evidence" value="ECO:0007669"/>
    <property type="project" value="UniProtKB-KW"/>
</dbReference>
<dbReference type="InterPro" id="IPR011011">
    <property type="entry name" value="Znf_FYVE_PHD"/>
</dbReference>
<dbReference type="PANTHER" id="PTHR46462:SF3">
    <property type="entry name" value="UPSET, ISOFORM A"/>
    <property type="match status" value="1"/>
</dbReference>
<dbReference type="PROSITE" id="PS50280">
    <property type="entry name" value="SET"/>
    <property type="match status" value="1"/>
</dbReference>
<dbReference type="InterPro" id="IPR001214">
    <property type="entry name" value="SET_dom"/>
</dbReference>
<feature type="region of interest" description="Disordered" evidence="5">
    <location>
        <begin position="1339"/>
        <end position="1371"/>
    </location>
</feature>
<keyword evidence="2" id="KW-0863">Zinc-finger</keyword>
<dbReference type="SMART" id="SM00317">
    <property type="entry name" value="SET"/>
    <property type="match status" value="1"/>
</dbReference>
<organism evidence="7 8">
    <name type="scientific">Trichobilharzia regenti</name>
    <name type="common">Nasal bird schistosome</name>
    <dbReference type="NCBI Taxonomy" id="157069"/>
    <lineage>
        <taxon>Eukaryota</taxon>
        <taxon>Metazoa</taxon>
        <taxon>Spiralia</taxon>
        <taxon>Lophotrochozoa</taxon>
        <taxon>Platyhelminthes</taxon>
        <taxon>Trematoda</taxon>
        <taxon>Digenea</taxon>
        <taxon>Strigeidida</taxon>
        <taxon>Schistosomatoidea</taxon>
        <taxon>Schistosomatidae</taxon>
        <taxon>Trichobilharzia</taxon>
    </lineage>
</organism>
<dbReference type="Pfam" id="PF00856">
    <property type="entry name" value="SET"/>
    <property type="match status" value="1"/>
</dbReference>
<feature type="compositionally biased region" description="Acidic residues" evidence="5">
    <location>
        <begin position="1783"/>
        <end position="1796"/>
    </location>
</feature>
<dbReference type="InterPro" id="IPR013083">
    <property type="entry name" value="Znf_RING/FYVE/PHD"/>
</dbReference>
<sequence>MLGLVSHVNLMDALIHPRRHNAINLSHFSRPNNSFIDSSESDTIIEDTPDSPVECIDYSHQPPDIGRTIEINLDGSETSPSDSQKLNKRVVCFSYQNSDSDPDDYPFHAVTYGESESCWGLPYNDHNYASCEPNPKLGSESDDRLSLLAKLALAKDNSPNSMGGSVNALHSDSQTSWVSGENTVSVPVSKTVGLIEVNPILSPTKRSVICNSEAQPAPSNGQLLVTTASYVSSVGSRTILFSASGNINPPLQIHRVTSSLTPHVVLRTGAPALQIATSAPRQLSTDAGDSVRCICGNPNLGGFLIQCNHCRIWHHSECIPSVNKGHLSNPYVCETCQSHPKPATLPRPKVASYGSVVSTPNSSIRISRTPLTTNTPQGRIYVSTPFGGTASRQVHLCLPTNQGISGIQCGDFSVISNCSSVDSPFTAVRPPSYTPCAQPVRSSKRKQDLLTLAGGSSANVGLEGFTSSPPVSDDYDDLPSVKTSYPVDARNCFAENSESVCQTQVDRPSPGQDSKLQLRHSSVVHRLISDCPNNKVHNTFAQIGDSRNTTSLCSTPDSLMSPTSDIYEEASSLHLSDRLCKKLDLMFPFFTGMAADFGDVDGISNEEIPSNLESLFRYQVVSFDFNRRGLIASEDIHPRTPIIEYRGNCLLLSEYSDMYDYRKHYNPFVLFYKSLPKLPLCVDARKYGNEARFIRRSCTPNSEVRHCISFSNDAHGSPVPHLRLVVVASRLIPKSSEITLPFDFDYTACRYVVKCACVLKGCPVTRWFQRMNQLTNPARSPTRHSLVCTRKLPHPPRTYGIGDHLSLSQNPQLNYGEKRHADEKSNLYSKSPAVVTRRNNIGRAGRHSSNYISNGDFEASQSSSRHTARGYIKKSVTSSGVRKSVPRRGRGRGRLKSSSMGLRSKHVSERLSSRIVGRGRPALKKSLTTTGKRPQISTNLHKNQLTPHDRYTKIRRRVDTSNDSYSQSNSSSETECADTIESSLLHETSDLQPESPKETDQLEDPDNKESGSISPHTLTEEDIDADTEPDPKITREVVCTTNDSPKSPGVAPTKEAYGDSSSKHKSTESTSLFVQGKRRSHGGNSSSKHEVLSRKKKKSHEENEMKSKEDVWMAEVLRRIERMEKKRLKQRMPSGNLKSDQDVEYTKSESESLSPEKLESSSTSDNSNNNNNISNSDTISEDIKESFDTSKIEQKFEINGSTEDCIDVTVNEEQADDFTQPTNIFEKFELSSYQSDFHQSAALQETKEEEDVYPPVNKTSILEKSSTDHRTKYFIQPAASQSKRRNRPGDHERDSSSPRRRRRRSQAAMLSDSLSSTIDQGGSREDRWLQMQLRRIAELEDNHEETSQHTSSDLENNERNHSVSDRPIGDGSNVRVSLFEALCVRSESSENEQKNGGNSSLNKTSVSIDTECSNQVSNNQHVLDSEADCGFIVYRTREKDPMAKFSRTRSIEMDSLFTKIHDEISNNDVIDTKQDCYTVDDISVSCLTQPLLHQPPRPTKKRWLSRALMEEDVELANHRMLNCSHPMNNPSSNVKLDSSSSIQSTCVTPVNPKKRMISRLSEISGDASNCLHHEVDENPQHLESQYSPDHIIKESDDNLGNRNEDSVSVSQLPEDDESTEASSPHSPPLPPKKATVKQQTEELQLQEMPKVRVSLTEYRRRRGLPVTPAAERNNKELKESLKQSSPNIDNLEITIPPPLLSPSRLLIELPHLHNESKPSIDANISDKLLQNIKSLSTRSEVVHDYSDSKMSYSHTEKTLEVDNKRDFICSKINERGPRTPSEPPDDDDDDDEEDTEGVDSINFISKGALSSSPEPYVKFPGKVLSTHSSPKSVLSDSRVERQKSVLTITSQLDMNPHNISKSRYPNNMFGPSEYLECENFLDDVYRMKEFDHGRSGPENLRRGYQNTSHYSLVSTRPSHFDRSNYYEKKVNFEEFKHRNLRVSPGNLPPPPPPPMPSFSGYPISSNSPIAPYYNTDKNVADNLAPVPGSLEYFIQRDNEIRVWQESRSYARERHTSAPWHHRVSGNRVSSTRKYSYTISKHPSRNSKDNESLSYHPDAVTGHFDSVEQTLLRIRDSLQAQLNLTKVGCVPPQRKRSTNDPSSANNNGAVC</sequence>
<evidence type="ECO:0000256" key="1">
    <source>
        <dbReference type="ARBA" id="ARBA00022723"/>
    </source>
</evidence>
<feature type="compositionally biased region" description="Basic and acidic residues" evidence="5">
    <location>
        <begin position="1287"/>
        <end position="1297"/>
    </location>
</feature>
<feature type="region of interest" description="Disordered" evidence="5">
    <location>
        <begin position="1771"/>
        <end position="1796"/>
    </location>
</feature>
<dbReference type="InterPro" id="IPR046341">
    <property type="entry name" value="SET_dom_sf"/>
</dbReference>
<name>A0AA85JZJ5_TRIRE</name>
<protein>
    <recommendedName>
        <fullName evidence="6">SET domain-containing protein</fullName>
    </recommendedName>
</protein>
<dbReference type="Gene3D" id="3.30.40.10">
    <property type="entry name" value="Zinc/RING finger domain, C3HC4 (zinc finger)"/>
    <property type="match status" value="1"/>
</dbReference>
<feature type="compositionally biased region" description="Basic and acidic residues" evidence="5">
    <location>
        <begin position="995"/>
        <end position="1009"/>
    </location>
</feature>
<dbReference type="WBParaSite" id="TREG1_52490.1">
    <property type="protein sequence ID" value="TREG1_52490.1"/>
    <property type="gene ID" value="TREG1_52490"/>
</dbReference>
<feature type="compositionally biased region" description="Basic and acidic residues" evidence="5">
    <location>
        <begin position="1139"/>
        <end position="1159"/>
    </location>
</feature>
<dbReference type="PROSITE" id="PS01359">
    <property type="entry name" value="ZF_PHD_1"/>
    <property type="match status" value="1"/>
</dbReference>
<feature type="compositionally biased region" description="Polar residues" evidence="5">
    <location>
        <begin position="847"/>
        <end position="865"/>
    </location>
</feature>
<feature type="compositionally biased region" description="Low complexity" evidence="5">
    <location>
        <begin position="961"/>
        <end position="974"/>
    </location>
</feature>
<dbReference type="Proteomes" id="UP000050795">
    <property type="component" value="Unassembled WGS sequence"/>
</dbReference>
<evidence type="ECO:0000256" key="3">
    <source>
        <dbReference type="ARBA" id="ARBA00022833"/>
    </source>
</evidence>
<feature type="compositionally biased region" description="Basic and acidic residues" evidence="5">
    <location>
        <begin position="1356"/>
        <end position="1368"/>
    </location>
</feature>
<evidence type="ECO:0000313" key="8">
    <source>
        <dbReference type="WBParaSite" id="TREG1_52490.1"/>
    </source>
</evidence>
<dbReference type="GO" id="GO:0008270">
    <property type="term" value="F:zinc ion binding"/>
    <property type="evidence" value="ECO:0007669"/>
    <property type="project" value="UniProtKB-KW"/>
</dbReference>
<evidence type="ECO:0000259" key="6">
    <source>
        <dbReference type="PROSITE" id="PS50280"/>
    </source>
</evidence>
<evidence type="ECO:0000256" key="5">
    <source>
        <dbReference type="SAM" id="MobiDB-lite"/>
    </source>
</evidence>
<keyword evidence="7" id="KW-1185">Reference proteome</keyword>
<dbReference type="PANTHER" id="PTHR46462">
    <property type="entry name" value="UPSET, ISOFORM A"/>
    <property type="match status" value="1"/>
</dbReference>
<feature type="compositionally biased region" description="Polar residues" evidence="5">
    <location>
        <begin position="980"/>
        <end position="992"/>
    </location>
</feature>